<dbReference type="RefSeq" id="WP_353898026.1">
    <property type="nucleotide sequence ID" value="NZ_JBEVCJ010000069.1"/>
</dbReference>
<comment type="caution">
    <text evidence="1">The sequence shown here is derived from an EMBL/GenBank/DDBJ whole genome shotgun (WGS) entry which is preliminary data.</text>
</comment>
<dbReference type="Proteomes" id="UP001548189">
    <property type="component" value="Unassembled WGS sequence"/>
</dbReference>
<evidence type="ECO:0008006" key="3">
    <source>
        <dbReference type="Google" id="ProtNLM"/>
    </source>
</evidence>
<name>A0ABV2BZU2_9GAMM</name>
<sequence length="96" mass="10641">MYYLEENCTVCGEGILGFLRCSDGKKVVIMCEECNSVWINPVEVVDMNPIYPEPPDFLLPDSEISISGGDSGWASFEEIKSAGMSDYADEARSYEP</sequence>
<organism evidence="1 2">
    <name type="scientific">Aliikangiella maris</name>
    <dbReference type="NCBI Taxonomy" id="3162458"/>
    <lineage>
        <taxon>Bacteria</taxon>
        <taxon>Pseudomonadati</taxon>
        <taxon>Pseudomonadota</taxon>
        <taxon>Gammaproteobacteria</taxon>
        <taxon>Oceanospirillales</taxon>
        <taxon>Pleioneaceae</taxon>
        <taxon>Aliikangiella</taxon>
    </lineage>
</organism>
<proteinExistence type="predicted"/>
<protein>
    <recommendedName>
        <fullName evidence="3">Transcription factor zinc-finger domain-containing protein</fullName>
    </recommendedName>
</protein>
<evidence type="ECO:0000313" key="1">
    <source>
        <dbReference type="EMBL" id="MET1257443.1"/>
    </source>
</evidence>
<evidence type="ECO:0000313" key="2">
    <source>
        <dbReference type="Proteomes" id="UP001548189"/>
    </source>
</evidence>
<gene>
    <name evidence="1" type="ORF">ABVT43_20095</name>
</gene>
<keyword evidence="2" id="KW-1185">Reference proteome</keyword>
<reference evidence="1 2" key="1">
    <citation type="submission" date="2024-06" db="EMBL/GenBank/DDBJ databases">
        <authorList>
            <person name="Li F."/>
        </authorList>
    </citation>
    <scope>NUCLEOTIDE SEQUENCE [LARGE SCALE GENOMIC DNA]</scope>
    <source>
        <strain evidence="1 2">GXAS 311</strain>
    </source>
</reference>
<dbReference type="EMBL" id="JBEVCJ010000069">
    <property type="protein sequence ID" value="MET1257443.1"/>
    <property type="molecule type" value="Genomic_DNA"/>
</dbReference>
<accession>A0ABV2BZU2</accession>